<comment type="caution">
    <text evidence="1">The sequence shown here is derived from an EMBL/GenBank/DDBJ whole genome shotgun (WGS) entry which is preliminary data.</text>
</comment>
<organism evidence="1 2">
    <name type="scientific">Thermomonas beijingensis</name>
    <dbReference type="NCBI Taxonomy" id="2872701"/>
    <lineage>
        <taxon>Bacteria</taxon>
        <taxon>Pseudomonadati</taxon>
        <taxon>Pseudomonadota</taxon>
        <taxon>Gammaproteobacteria</taxon>
        <taxon>Lysobacterales</taxon>
        <taxon>Lysobacteraceae</taxon>
        <taxon>Thermomonas</taxon>
    </lineage>
</organism>
<name>A0ABS7TH32_9GAMM</name>
<dbReference type="RefSeq" id="WP_223629808.1">
    <property type="nucleotide sequence ID" value="NZ_JAIQDJ010000013.1"/>
</dbReference>
<evidence type="ECO:0000313" key="2">
    <source>
        <dbReference type="Proteomes" id="UP001430290"/>
    </source>
</evidence>
<protein>
    <recommendedName>
        <fullName evidence="3">DUF4393 domain-containing protein</fullName>
    </recommendedName>
</protein>
<keyword evidence="2" id="KW-1185">Reference proteome</keyword>
<accession>A0ABS7TH32</accession>
<proteinExistence type="predicted"/>
<reference evidence="1" key="1">
    <citation type="submission" date="2021-09" db="EMBL/GenBank/DDBJ databases">
        <authorList>
            <person name="Wu T."/>
            <person name="Guo S.Z."/>
        </authorList>
    </citation>
    <scope>NUCLEOTIDE SEQUENCE</scope>
    <source>
        <strain evidence="1">RSS-23</strain>
    </source>
</reference>
<sequence>MSEDEKKLAIALPGEWALQKTLGPVLSEIGDDLKRLYAKGRDKIIEKAYKKIENPEDGKSANLRIAHEALTSGAFTEEEICAEYFGGILAASRTSDGKSDDTIQLLDTIKSLSAKQLHLHYSLYNSLNRLLVSKGDKINVAQSDEINPKKIWLASLELTNIGLKIDTDFNILHRQGLVDAYETKQHPIEHGRVLPYSAANPTTYGVLLYSVAHNWYGKWRSFSSELFPQFEGIQLPTHYAFSIGELMESAGVKPAES</sequence>
<evidence type="ECO:0008006" key="3">
    <source>
        <dbReference type="Google" id="ProtNLM"/>
    </source>
</evidence>
<dbReference type="EMBL" id="JAIQDJ010000013">
    <property type="protein sequence ID" value="MBZ4187138.1"/>
    <property type="molecule type" value="Genomic_DNA"/>
</dbReference>
<dbReference type="Proteomes" id="UP001430290">
    <property type="component" value="Unassembled WGS sequence"/>
</dbReference>
<gene>
    <name evidence="1" type="ORF">K7B09_12485</name>
</gene>
<evidence type="ECO:0000313" key="1">
    <source>
        <dbReference type="EMBL" id="MBZ4187138.1"/>
    </source>
</evidence>